<evidence type="ECO:0000256" key="2">
    <source>
        <dbReference type="SAM" id="SignalP"/>
    </source>
</evidence>
<dbReference type="OrthoDB" id="9812120at2"/>
<dbReference type="Proteomes" id="UP000190857">
    <property type="component" value="Unassembled WGS sequence"/>
</dbReference>
<dbReference type="PROSITE" id="PS51257">
    <property type="entry name" value="PROKAR_LIPOPROTEIN"/>
    <property type="match status" value="1"/>
</dbReference>
<feature type="region of interest" description="Disordered" evidence="1">
    <location>
        <begin position="147"/>
        <end position="182"/>
    </location>
</feature>
<proteinExistence type="predicted"/>
<evidence type="ECO:0000313" key="4">
    <source>
        <dbReference type="Proteomes" id="UP000190857"/>
    </source>
</evidence>
<gene>
    <name evidence="3" type="ORF">SAMN06309945_0080</name>
</gene>
<sequence length="531" mass="55042">MARSRTTTALAATALAGLVALTGCTATSPTGPKTPSAARTVLTAPTDALTVADGDAAANALVASRQLFGEASVVVVAASDDADAQGAAAAEAEKLGVPMLLGAASRETGSTASASPEEGSDEQTANAVDDELDRLKAHTVVTYGQVDAQRLDVPGDGSDGGGGDERRIITGSAASDDDVPRLERGERAGKTLALATDDPSALAASATARAAGVPVHALPAADANPQASADAITALAAAPDDAVLALGAPFADQQALDWKVRSARTGYQLPGGGQMLFPGHQFVALYGAIGTGALGVLGEQDAAGTVQRAKDVAAPYESLSDKTVVPLMEIIATVAAGAAGPDGDYSNEIDPETIRPWIQAAADAGQYVVLDLQPGRSDFLTQAKRYQSLLELPNVGLALDPEWRLKPDQVPLRQIGSVSAAEVNEVSAWLAQLTNEKGLPPKMFVLHQFRLAMIQDRQTLDMSHPELAMLIHADGQGGQPDKQATWRALHQGAPEGMAWGWKNFYDEDKPMLTPEQTMRDVAPLPDLVTYQ</sequence>
<dbReference type="RefSeq" id="WP_079726338.1">
    <property type="nucleotide sequence ID" value="NZ_FUZP01000001.1"/>
</dbReference>
<organism evidence="3 4">
    <name type="scientific">Okibacterium fritillariae</name>
    <dbReference type="NCBI Taxonomy" id="123320"/>
    <lineage>
        <taxon>Bacteria</taxon>
        <taxon>Bacillati</taxon>
        <taxon>Actinomycetota</taxon>
        <taxon>Actinomycetes</taxon>
        <taxon>Micrococcales</taxon>
        <taxon>Microbacteriaceae</taxon>
        <taxon>Okibacterium</taxon>
    </lineage>
</organism>
<protein>
    <recommendedName>
        <fullName evidence="5">Cell wall binding repeat 2</fullName>
    </recommendedName>
</protein>
<dbReference type="STRING" id="123320.SAMN06309945_0080"/>
<name>A0A1T5I940_9MICO</name>
<evidence type="ECO:0000313" key="3">
    <source>
        <dbReference type="EMBL" id="SKC35543.1"/>
    </source>
</evidence>
<feature type="signal peptide" evidence="2">
    <location>
        <begin position="1"/>
        <end position="25"/>
    </location>
</feature>
<evidence type="ECO:0000256" key="1">
    <source>
        <dbReference type="SAM" id="MobiDB-lite"/>
    </source>
</evidence>
<evidence type="ECO:0008006" key="5">
    <source>
        <dbReference type="Google" id="ProtNLM"/>
    </source>
</evidence>
<dbReference type="AlphaFoldDB" id="A0A1T5I940"/>
<reference evidence="3 4" key="1">
    <citation type="submission" date="2017-02" db="EMBL/GenBank/DDBJ databases">
        <authorList>
            <person name="Peterson S.W."/>
        </authorList>
    </citation>
    <scope>NUCLEOTIDE SEQUENCE [LARGE SCALE GENOMIC DNA]</scope>
    <source>
        <strain evidence="3 4">VKM Ac-2059</strain>
    </source>
</reference>
<keyword evidence="2" id="KW-0732">Signal</keyword>
<feature type="region of interest" description="Disordered" evidence="1">
    <location>
        <begin position="105"/>
        <end position="125"/>
    </location>
</feature>
<dbReference type="EMBL" id="FUZP01000001">
    <property type="protein sequence ID" value="SKC35543.1"/>
    <property type="molecule type" value="Genomic_DNA"/>
</dbReference>
<feature type="chain" id="PRO_5038457878" description="Cell wall binding repeat 2" evidence="2">
    <location>
        <begin position="26"/>
        <end position="531"/>
    </location>
</feature>
<keyword evidence="4" id="KW-1185">Reference proteome</keyword>
<accession>A0A1T5I940</accession>